<dbReference type="AlphaFoldDB" id="A0AAV0ZGP5"/>
<evidence type="ECO:0000313" key="2">
    <source>
        <dbReference type="Proteomes" id="UP001157006"/>
    </source>
</evidence>
<accession>A0AAV0ZGP5</accession>
<dbReference type="EMBL" id="OX451737">
    <property type="protein sequence ID" value="CAI8596708.1"/>
    <property type="molecule type" value="Genomic_DNA"/>
</dbReference>
<keyword evidence="2" id="KW-1185">Reference proteome</keyword>
<organism evidence="1 2">
    <name type="scientific">Vicia faba</name>
    <name type="common">Broad bean</name>
    <name type="synonym">Faba vulgaris</name>
    <dbReference type="NCBI Taxonomy" id="3906"/>
    <lineage>
        <taxon>Eukaryota</taxon>
        <taxon>Viridiplantae</taxon>
        <taxon>Streptophyta</taxon>
        <taxon>Embryophyta</taxon>
        <taxon>Tracheophyta</taxon>
        <taxon>Spermatophyta</taxon>
        <taxon>Magnoliopsida</taxon>
        <taxon>eudicotyledons</taxon>
        <taxon>Gunneridae</taxon>
        <taxon>Pentapetalae</taxon>
        <taxon>rosids</taxon>
        <taxon>fabids</taxon>
        <taxon>Fabales</taxon>
        <taxon>Fabaceae</taxon>
        <taxon>Papilionoideae</taxon>
        <taxon>50 kb inversion clade</taxon>
        <taxon>NPAAA clade</taxon>
        <taxon>Hologalegina</taxon>
        <taxon>IRL clade</taxon>
        <taxon>Fabeae</taxon>
        <taxon>Vicia</taxon>
    </lineage>
</organism>
<name>A0AAV0ZGP5_VICFA</name>
<reference evidence="1 2" key="1">
    <citation type="submission" date="2023-01" db="EMBL/GenBank/DDBJ databases">
        <authorList>
            <person name="Kreplak J."/>
        </authorList>
    </citation>
    <scope>NUCLEOTIDE SEQUENCE [LARGE SCALE GENOMIC DNA]</scope>
</reference>
<protein>
    <submittedName>
        <fullName evidence="1">Uncharacterized protein</fullName>
    </submittedName>
</protein>
<proteinExistence type="predicted"/>
<sequence length="169" mass="19486">MVKNNQTFSHTNLIFDGYIHISQVNSMDSLMLSGTGKLTMFNNRTPNGLGFTTSYFKCRMQIQGPDYLVLMSILVNSYANNVAKTLIQRNPDKNCHRNLFLVLSSIYKTIALKGCYTGHDLVLLLNGNFHAAKPTPLYWKHFGRDVFDLSKPCNHHFRRHWLIMTWLKS</sequence>
<dbReference type="Proteomes" id="UP001157006">
    <property type="component" value="Chromosome 2"/>
</dbReference>
<evidence type="ECO:0000313" key="1">
    <source>
        <dbReference type="EMBL" id="CAI8596708.1"/>
    </source>
</evidence>
<gene>
    <name evidence="1" type="ORF">VFH_II047640</name>
</gene>